<gene>
    <name evidence="1" type="ORF">METZ01_LOCUS410327</name>
</gene>
<proteinExistence type="predicted"/>
<dbReference type="EMBL" id="UINC01159407">
    <property type="protein sequence ID" value="SVD57473.1"/>
    <property type="molecule type" value="Genomic_DNA"/>
</dbReference>
<reference evidence="1" key="1">
    <citation type="submission" date="2018-05" db="EMBL/GenBank/DDBJ databases">
        <authorList>
            <person name="Lanie J.A."/>
            <person name="Ng W.-L."/>
            <person name="Kazmierczak K.M."/>
            <person name="Andrzejewski T.M."/>
            <person name="Davidsen T.M."/>
            <person name="Wayne K.J."/>
            <person name="Tettelin H."/>
            <person name="Glass J.I."/>
            <person name="Rusch D."/>
            <person name="Podicherti R."/>
            <person name="Tsui H.-C.T."/>
            <person name="Winkler M.E."/>
        </authorList>
    </citation>
    <scope>NUCLEOTIDE SEQUENCE</scope>
</reference>
<sequence length="37" mass="4363">ALETTLNEELAPLPKINLEISREFVSENPNFQRLWSY</sequence>
<dbReference type="AlphaFoldDB" id="A0A382WFB2"/>
<protein>
    <submittedName>
        <fullName evidence="1">Uncharacterized protein</fullName>
    </submittedName>
</protein>
<feature type="non-terminal residue" evidence="1">
    <location>
        <position position="1"/>
    </location>
</feature>
<evidence type="ECO:0000313" key="1">
    <source>
        <dbReference type="EMBL" id="SVD57473.1"/>
    </source>
</evidence>
<accession>A0A382WFB2</accession>
<organism evidence="1">
    <name type="scientific">marine metagenome</name>
    <dbReference type="NCBI Taxonomy" id="408172"/>
    <lineage>
        <taxon>unclassified sequences</taxon>
        <taxon>metagenomes</taxon>
        <taxon>ecological metagenomes</taxon>
    </lineage>
</organism>
<name>A0A382WFB2_9ZZZZ</name>